<dbReference type="Proteomes" id="UP000323386">
    <property type="component" value="Unassembled WGS sequence"/>
</dbReference>
<evidence type="ECO:0000313" key="3">
    <source>
        <dbReference type="EMBL" id="SPO35166.1"/>
    </source>
</evidence>
<keyword evidence="4" id="KW-1185">Reference proteome</keyword>
<sequence>MKTSTFTYASRYDGELDVKLDLHVPDSASASSSAPLPVVVWFHGGGLIQGSRNKMPPHIQRAVDRYGIAVVSPDYRLAPQCRAPGILDDVSDLLAFLVDKLPASLPSSAPKLDLDRIVLTGSSAGGWLALLLGLGMCPRTRPELLARVDAIAGIYPITTMDHPFFLEKRVPFLGPLANPPSEFAEYVDPDAPATANTFEDRKRSNFYMHAQREGIFPALLFTDQQRNDEGWLQKTDVPAFVRSSSEAQRKAWPAIYTIHGAPDTAVDVDQSRKLKAALDAVGVPSTYDEVPDKEHLWDGEPPEPFARLLLTTNGTPADLLPLPSSSLIDRTAEFEPQDDMPAFWNFVTGRFSGAPSKI</sequence>
<proteinExistence type="predicted"/>
<feature type="domain" description="Alpha/beta hydrolase fold-3" evidence="2">
    <location>
        <begin position="39"/>
        <end position="160"/>
    </location>
</feature>
<dbReference type="GO" id="GO:0016787">
    <property type="term" value="F:hydrolase activity"/>
    <property type="evidence" value="ECO:0007669"/>
    <property type="project" value="UniProtKB-KW"/>
</dbReference>
<dbReference type="InterPro" id="IPR050300">
    <property type="entry name" value="GDXG_lipolytic_enzyme"/>
</dbReference>
<dbReference type="InterPro" id="IPR029058">
    <property type="entry name" value="AB_hydrolase_fold"/>
</dbReference>
<dbReference type="PANTHER" id="PTHR48081">
    <property type="entry name" value="AB HYDROLASE SUPERFAMILY PROTEIN C4A8.06C"/>
    <property type="match status" value="1"/>
</dbReference>
<dbReference type="SUPFAM" id="SSF53474">
    <property type="entry name" value="alpha/beta-Hydrolases"/>
    <property type="match status" value="1"/>
</dbReference>
<dbReference type="OrthoDB" id="408631at2759"/>
<evidence type="ECO:0000259" key="2">
    <source>
        <dbReference type="Pfam" id="PF07859"/>
    </source>
</evidence>
<accession>A0A5C3EUF1</accession>
<evidence type="ECO:0000256" key="1">
    <source>
        <dbReference type="ARBA" id="ARBA00022801"/>
    </source>
</evidence>
<dbReference type="EMBL" id="OOIP01000001">
    <property type="protein sequence ID" value="SPO35166.1"/>
    <property type="molecule type" value="Genomic_DNA"/>
</dbReference>
<dbReference type="AlphaFoldDB" id="A0A5C3EUF1"/>
<gene>
    <name evidence="3" type="ORF">PSFLO_00637</name>
</gene>
<dbReference type="PANTHER" id="PTHR48081:SF3">
    <property type="entry name" value="ALPHA_BETA HYDROLASE FOLD-3 DOMAIN-CONTAINING PROTEIN"/>
    <property type="match status" value="1"/>
</dbReference>
<name>A0A5C3EUF1_9BASI</name>
<organism evidence="3 4">
    <name type="scientific">Pseudozyma flocculosa</name>
    <dbReference type="NCBI Taxonomy" id="84751"/>
    <lineage>
        <taxon>Eukaryota</taxon>
        <taxon>Fungi</taxon>
        <taxon>Dikarya</taxon>
        <taxon>Basidiomycota</taxon>
        <taxon>Ustilaginomycotina</taxon>
        <taxon>Ustilaginomycetes</taxon>
        <taxon>Ustilaginales</taxon>
        <taxon>Ustilaginaceae</taxon>
        <taxon>Pseudozyma</taxon>
    </lineage>
</organism>
<reference evidence="3 4" key="1">
    <citation type="submission" date="2018-03" db="EMBL/GenBank/DDBJ databases">
        <authorList>
            <person name="Guldener U."/>
        </authorList>
    </citation>
    <scope>NUCLEOTIDE SEQUENCE [LARGE SCALE GENOMIC DNA]</scope>
    <source>
        <strain evidence="3 4">DAOM196992</strain>
    </source>
</reference>
<dbReference type="Pfam" id="PF07859">
    <property type="entry name" value="Abhydrolase_3"/>
    <property type="match status" value="1"/>
</dbReference>
<keyword evidence="1" id="KW-0378">Hydrolase</keyword>
<dbReference type="Gene3D" id="3.40.50.1820">
    <property type="entry name" value="alpha/beta hydrolase"/>
    <property type="match status" value="1"/>
</dbReference>
<protein>
    <recommendedName>
        <fullName evidence="2">Alpha/beta hydrolase fold-3 domain-containing protein</fullName>
    </recommendedName>
</protein>
<dbReference type="InterPro" id="IPR013094">
    <property type="entry name" value="AB_hydrolase_3"/>
</dbReference>
<evidence type="ECO:0000313" key="4">
    <source>
        <dbReference type="Proteomes" id="UP000323386"/>
    </source>
</evidence>